<feature type="domain" description="Formyl transferase N-terminal" evidence="7">
    <location>
        <begin position="7"/>
        <end position="187"/>
    </location>
</feature>
<dbReference type="GO" id="GO:0006189">
    <property type="term" value="P:'de novo' IMP biosynthetic process"/>
    <property type="evidence" value="ECO:0007669"/>
    <property type="project" value="UniProtKB-UniRule"/>
</dbReference>
<feature type="binding site" evidence="6">
    <location>
        <position position="112"/>
    </location>
    <ligand>
        <name>(6R)-10-formyltetrahydrofolate</name>
        <dbReference type="ChEBI" id="CHEBI:195366"/>
    </ligand>
</feature>
<dbReference type="NCBIfam" id="TIGR00639">
    <property type="entry name" value="PurN"/>
    <property type="match status" value="1"/>
</dbReference>
<dbReference type="InterPro" id="IPR002376">
    <property type="entry name" value="Formyl_transf_N"/>
</dbReference>
<evidence type="ECO:0000313" key="9">
    <source>
        <dbReference type="Proteomes" id="UP000542776"/>
    </source>
</evidence>
<dbReference type="EC" id="2.1.2.2" evidence="6"/>
<dbReference type="AlphaFoldDB" id="A0A7W6EC64"/>
<comment type="catalytic activity">
    <reaction evidence="5 6">
        <text>N(1)-(5-phospho-beta-D-ribosyl)glycinamide + (6R)-10-formyltetrahydrofolate = N(2)-formyl-N(1)-(5-phospho-beta-D-ribosyl)glycinamide + (6S)-5,6,7,8-tetrahydrofolate + H(+)</text>
        <dbReference type="Rhea" id="RHEA:15053"/>
        <dbReference type="ChEBI" id="CHEBI:15378"/>
        <dbReference type="ChEBI" id="CHEBI:57453"/>
        <dbReference type="ChEBI" id="CHEBI:143788"/>
        <dbReference type="ChEBI" id="CHEBI:147286"/>
        <dbReference type="ChEBI" id="CHEBI:195366"/>
        <dbReference type="EC" id="2.1.2.2"/>
    </reaction>
</comment>
<evidence type="ECO:0000256" key="5">
    <source>
        <dbReference type="ARBA" id="ARBA00047664"/>
    </source>
</evidence>
<dbReference type="Gene3D" id="3.40.50.170">
    <property type="entry name" value="Formyl transferase, N-terminal domain"/>
    <property type="match status" value="1"/>
</dbReference>
<accession>A0A7W6EC64</accession>
<protein>
    <recommendedName>
        <fullName evidence="6">Phosphoribosylglycinamide formyltransferase</fullName>
        <ecNumber evidence="6">2.1.2.2</ecNumber>
    </recommendedName>
    <alternativeName>
        <fullName evidence="6">5'-phosphoribosylglycinamide transformylase</fullName>
    </alternativeName>
    <alternativeName>
        <fullName evidence="6">GAR transformylase</fullName>
        <shortName evidence="6">GART</shortName>
    </alternativeName>
</protein>
<dbReference type="Proteomes" id="UP000542776">
    <property type="component" value="Unassembled WGS sequence"/>
</dbReference>
<dbReference type="InterPro" id="IPR001555">
    <property type="entry name" value="GART_AS"/>
</dbReference>
<evidence type="ECO:0000313" key="8">
    <source>
        <dbReference type="EMBL" id="MBB3998587.1"/>
    </source>
</evidence>
<comment type="similarity">
    <text evidence="4 6">Belongs to the GART family.</text>
</comment>
<dbReference type="GO" id="GO:0004644">
    <property type="term" value="F:phosphoribosylglycinamide formyltransferase activity"/>
    <property type="evidence" value="ECO:0007669"/>
    <property type="project" value="UniProtKB-UniRule"/>
</dbReference>
<dbReference type="PROSITE" id="PS00373">
    <property type="entry name" value="GART"/>
    <property type="match status" value="1"/>
</dbReference>
<proteinExistence type="inferred from homology"/>
<dbReference type="CDD" id="cd08645">
    <property type="entry name" value="FMT_core_GART"/>
    <property type="match status" value="1"/>
</dbReference>
<reference evidence="8 9" key="1">
    <citation type="submission" date="2020-08" db="EMBL/GenBank/DDBJ databases">
        <title>Genomic Encyclopedia of Type Strains, Phase IV (KMG-IV): sequencing the most valuable type-strain genomes for metagenomic binning, comparative biology and taxonomic classification.</title>
        <authorList>
            <person name="Goeker M."/>
        </authorList>
    </citation>
    <scope>NUCLEOTIDE SEQUENCE [LARGE SCALE GENOMIC DNA]</scope>
    <source>
        <strain evidence="8 9">DSM 102238</strain>
    </source>
</reference>
<evidence type="ECO:0000256" key="3">
    <source>
        <dbReference type="ARBA" id="ARBA00022755"/>
    </source>
</evidence>
<dbReference type="Pfam" id="PF00551">
    <property type="entry name" value="Formyl_trans_N"/>
    <property type="match status" value="1"/>
</dbReference>
<gene>
    <name evidence="6" type="primary">purN</name>
    <name evidence="8" type="ORF">GGR04_002428</name>
</gene>
<dbReference type="RefSeq" id="WP_183200121.1">
    <property type="nucleotide sequence ID" value="NZ_JACIEK010000005.1"/>
</dbReference>
<dbReference type="UniPathway" id="UPA00074">
    <property type="reaction ID" value="UER00126"/>
</dbReference>
<feature type="binding site" evidence="6">
    <location>
        <position position="70"/>
    </location>
    <ligand>
        <name>(6R)-10-formyltetrahydrofolate</name>
        <dbReference type="ChEBI" id="CHEBI:195366"/>
    </ligand>
</feature>
<dbReference type="GO" id="GO:0005829">
    <property type="term" value="C:cytosol"/>
    <property type="evidence" value="ECO:0007669"/>
    <property type="project" value="TreeGrafter"/>
</dbReference>
<dbReference type="InterPro" id="IPR004607">
    <property type="entry name" value="GART"/>
</dbReference>
<keyword evidence="3 6" id="KW-0658">Purine biosynthesis</keyword>
<evidence type="ECO:0000256" key="4">
    <source>
        <dbReference type="ARBA" id="ARBA00038440"/>
    </source>
</evidence>
<feature type="site" description="Raises pKa of active site His" evidence="6">
    <location>
        <position position="150"/>
    </location>
</feature>
<keyword evidence="2 6" id="KW-0808">Transferase</keyword>
<dbReference type="PANTHER" id="PTHR43369">
    <property type="entry name" value="PHOSPHORIBOSYLGLYCINAMIDE FORMYLTRANSFERASE"/>
    <property type="match status" value="1"/>
</dbReference>
<evidence type="ECO:0000256" key="2">
    <source>
        <dbReference type="ARBA" id="ARBA00022679"/>
    </source>
</evidence>
<feature type="binding site" evidence="6">
    <location>
        <begin position="95"/>
        <end position="98"/>
    </location>
    <ligand>
        <name>(6R)-10-formyltetrahydrofolate</name>
        <dbReference type="ChEBI" id="CHEBI:195366"/>
    </ligand>
</feature>
<name>A0A7W6EC64_9HYPH</name>
<sequence length="235" mass="25364">MSAVPRKRVAVLISGRGSNMSALIGAAMDPSFPGEIVAVLSNKPDAGGLETAARYGIPAKAVSHRDHETRESHEAALIRMLDEFRPDIVCLAGYMRLLTRRFVEHYKGRMINIHPSLLPLFPGLHTHERALQAGMRVHGCTVHFVTEDMDEGPIIAQAAIAIEPGDTPDRLSDRLLRAEHRLYPHALRLVLDGTVRMEDGKAVFAADGSATAAPSTGHAGRDGFAIIVSPDGRDG</sequence>
<comment type="caution">
    <text evidence="8">The sequence shown here is derived from an EMBL/GenBank/DDBJ whole genome shotgun (WGS) entry which is preliminary data.</text>
</comment>
<dbReference type="SUPFAM" id="SSF53328">
    <property type="entry name" value="Formyltransferase"/>
    <property type="match status" value="1"/>
</dbReference>
<keyword evidence="9" id="KW-1185">Reference proteome</keyword>
<comment type="function">
    <text evidence="6">Catalyzes the transfer of a formyl group from 10-formyltetrahydrofolate to 5-phospho-ribosyl-glycinamide (GAR), producing 5-phospho-ribosyl-N-formylglycinamide (FGAR) and tetrahydrofolate.</text>
</comment>
<evidence type="ECO:0000259" key="7">
    <source>
        <dbReference type="Pfam" id="PF00551"/>
    </source>
</evidence>
<dbReference type="EMBL" id="JACIEK010000005">
    <property type="protein sequence ID" value="MBB3998587.1"/>
    <property type="molecule type" value="Genomic_DNA"/>
</dbReference>
<evidence type="ECO:0000256" key="6">
    <source>
        <dbReference type="HAMAP-Rule" id="MF_01930"/>
    </source>
</evidence>
<organism evidence="8 9">
    <name type="scientific">Aureimonas pseudogalii</name>
    <dbReference type="NCBI Taxonomy" id="1744844"/>
    <lineage>
        <taxon>Bacteria</taxon>
        <taxon>Pseudomonadati</taxon>
        <taxon>Pseudomonadota</taxon>
        <taxon>Alphaproteobacteria</taxon>
        <taxon>Hyphomicrobiales</taxon>
        <taxon>Aurantimonadaceae</taxon>
        <taxon>Aureimonas</taxon>
    </lineage>
</organism>
<dbReference type="HAMAP" id="MF_01930">
    <property type="entry name" value="PurN"/>
    <property type="match status" value="1"/>
</dbReference>
<dbReference type="PANTHER" id="PTHR43369:SF2">
    <property type="entry name" value="PHOSPHORIBOSYLGLYCINAMIDE FORMYLTRANSFERASE"/>
    <property type="match status" value="1"/>
</dbReference>
<dbReference type="InterPro" id="IPR036477">
    <property type="entry name" value="Formyl_transf_N_sf"/>
</dbReference>
<evidence type="ECO:0000256" key="1">
    <source>
        <dbReference type="ARBA" id="ARBA00005054"/>
    </source>
</evidence>
<comment type="pathway">
    <text evidence="1 6">Purine metabolism; IMP biosynthesis via de novo pathway; N(2)-formyl-N(1)-(5-phospho-D-ribosyl)glycinamide from N(1)-(5-phospho-D-ribosyl)glycinamide (10-formyl THF route): step 1/1.</text>
</comment>
<feature type="active site" description="Proton donor" evidence="6">
    <location>
        <position position="114"/>
    </location>
</feature>
<feature type="binding site" evidence="6">
    <location>
        <begin position="17"/>
        <end position="19"/>
    </location>
    <ligand>
        <name>N(1)-(5-phospho-beta-D-ribosyl)glycinamide</name>
        <dbReference type="ChEBI" id="CHEBI:143788"/>
    </ligand>
</feature>